<feature type="domain" description="SH3b" evidence="1">
    <location>
        <begin position="35"/>
        <end position="109"/>
    </location>
</feature>
<dbReference type="Gene3D" id="2.30.30.40">
    <property type="entry name" value="SH3 Domains"/>
    <property type="match status" value="1"/>
</dbReference>
<dbReference type="PROSITE" id="PS51781">
    <property type="entry name" value="SH3B"/>
    <property type="match status" value="1"/>
</dbReference>
<dbReference type="Pfam" id="PF08239">
    <property type="entry name" value="SH3_3"/>
    <property type="match status" value="1"/>
</dbReference>
<evidence type="ECO:0000313" key="3">
    <source>
        <dbReference type="Proteomes" id="UP000297567"/>
    </source>
</evidence>
<dbReference type="InterPro" id="IPR003646">
    <property type="entry name" value="SH3-like_bac-type"/>
</dbReference>
<keyword evidence="3" id="KW-1185">Reference proteome</keyword>
<proteinExistence type="predicted"/>
<reference evidence="2" key="1">
    <citation type="journal article" date="2019" name="PLoS Negl. Trop. Dis.">
        <title>Revisiting the worldwide diversity of Leptospira species in the environment.</title>
        <authorList>
            <person name="Vincent A.T."/>
            <person name="Schiettekatte O."/>
            <person name="Bourhy P."/>
            <person name="Veyrier F.J."/>
            <person name="Picardeau M."/>
        </authorList>
    </citation>
    <scope>NUCLEOTIDE SEQUENCE [LARGE SCALE GENOMIC DNA]</scope>
    <source>
        <strain evidence="2">201702451</strain>
    </source>
</reference>
<dbReference type="AlphaFoldDB" id="A0A4Z0ZW94"/>
<comment type="caution">
    <text evidence="2">The sequence shown here is derived from an EMBL/GenBank/DDBJ whole genome shotgun (WGS) entry which is preliminary data.</text>
</comment>
<dbReference type="Proteomes" id="UP000297567">
    <property type="component" value="Unassembled WGS sequence"/>
</dbReference>
<protein>
    <submittedName>
        <fullName evidence="2">SH3 domain-containing protein</fullName>
    </submittedName>
</protein>
<evidence type="ECO:0000313" key="2">
    <source>
        <dbReference type="EMBL" id="TGL59960.1"/>
    </source>
</evidence>
<gene>
    <name evidence="2" type="ORF">EHQ62_16505</name>
</gene>
<sequence>MSAYSTYVILLIVLFVSPLFSENHWDDYIAEKNIGSTYHVFGDNVNLRESGNLNAKVIQKLKLGQTVKILSKMNQTLEQNSVKEYWYQVQTESGSDIGYVWGGFISDYSFPIKDALVLCKNLGVKTRKLELKIIRDSNLISQGSWEVGPMSNETWDNTIYDEKRFSPRPNALFAIKFLIFSEIEYGYSNEQLFTFDQNFKIQPQFSWNPGACDPPACSESWLIFPKDTLPEDKKIMRKSILGKENTIIELMHSFDIDEPNQHDYYQSEYLWNGQNFQKKEN</sequence>
<accession>A0A4Z0ZW94</accession>
<dbReference type="SMART" id="SM00287">
    <property type="entry name" value="SH3b"/>
    <property type="match status" value="1"/>
</dbReference>
<organism evidence="2 3">
    <name type="scientific">Leptospira jelokensis</name>
    <dbReference type="NCBI Taxonomy" id="2484931"/>
    <lineage>
        <taxon>Bacteria</taxon>
        <taxon>Pseudomonadati</taxon>
        <taxon>Spirochaetota</taxon>
        <taxon>Spirochaetia</taxon>
        <taxon>Leptospirales</taxon>
        <taxon>Leptospiraceae</taxon>
        <taxon>Leptospira</taxon>
    </lineage>
</organism>
<dbReference type="EMBL" id="RQGH01000033">
    <property type="protein sequence ID" value="TGL59960.1"/>
    <property type="molecule type" value="Genomic_DNA"/>
</dbReference>
<name>A0A4Z0ZW94_9LEPT</name>
<evidence type="ECO:0000259" key="1">
    <source>
        <dbReference type="PROSITE" id="PS51781"/>
    </source>
</evidence>
<dbReference type="RefSeq" id="WP_135644843.1">
    <property type="nucleotide sequence ID" value="NZ_RQGH01000033.1"/>
</dbReference>